<dbReference type="InterPro" id="IPR006578">
    <property type="entry name" value="MADF-dom"/>
</dbReference>
<proteinExistence type="predicted"/>
<feature type="domain" description="MADF" evidence="1">
    <location>
        <begin position="134"/>
        <end position="215"/>
    </location>
</feature>
<dbReference type="GO" id="GO:0006357">
    <property type="term" value="P:regulation of transcription by RNA polymerase II"/>
    <property type="evidence" value="ECO:0007669"/>
    <property type="project" value="TreeGrafter"/>
</dbReference>
<reference evidence="2" key="2">
    <citation type="submission" date="2022-10" db="EMBL/GenBank/DDBJ databases">
        <authorList>
            <consortium name="ENA_rothamsted_submissions"/>
            <consortium name="culmorum"/>
            <person name="King R."/>
        </authorList>
    </citation>
    <scope>NUCLEOTIDE SEQUENCE</scope>
</reference>
<keyword evidence="3" id="KW-1185">Reference proteome</keyword>
<dbReference type="GO" id="GO:0005634">
    <property type="term" value="C:nucleus"/>
    <property type="evidence" value="ECO:0007669"/>
    <property type="project" value="TreeGrafter"/>
</dbReference>
<gene>
    <name evidence="2" type="ORF">CHIRRI_LOCUS5432</name>
</gene>
<dbReference type="PANTHER" id="PTHR12243:SF67">
    <property type="entry name" value="COREPRESSOR OF PANGOLIN, ISOFORM A-RELATED"/>
    <property type="match status" value="1"/>
</dbReference>
<sequence>MIKFKLKQEGPFIDDEKLIEEVSKHSFLYDTRSTDYRNLPLRSTIWSSIAKILNVEDQNLVQKRWKVIREKFSLAYRKQILEEINSHWNLYDSLTFLEPFVNLKHESKKYKSEESFGSDKSCIVTKSPLDEQVLIQLVKERPVLFDKKHEDFRVGSARKKAWDEVSAIVNWDIDTLQKRWRVMRDRFVRELRRSKNADTETQLNCSSFFREMLFLTHHVRSKKYEVEAHFDDSEDSRGYEYEQCDTKPFIAQKEQKFEDNTNIEIVTEQSFAHYIDDNDDLESSLRYEETVLEEHVDVHDDEFIEEIVECSQNDQDEHELMGQEVDNVVAMEEISKNHWIKRDSLLTDNKVMIKKRRMSEDIQNQPLVKSVRLTESQSSMRNPMDVTDNDEDLTFGNTLGCMLKRIPQHLKTAVKLKLLQSLAEFEAEHKI</sequence>
<evidence type="ECO:0000313" key="3">
    <source>
        <dbReference type="Proteomes" id="UP001153620"/>
    </source>
</evidence>
<dbReference type="GO" id="GO:0005667">
    <property type="term" value="C:transcription regulator complex"/>
    <property type="evidence" value="ECO:0007669"/>
    <property type="project" value="TreeGrafter"/>
</dbReference>
<dbReference type="AlphaFoldDB" id="A0A9N9WQQ2"/>
<accession>A0A9N9WQQ2</accession>
<dbReference type="EMBL" id="OU895878">
    <property type="protein sequence ID" value="CAG9802525.1"/>
    <property type="molecule type" value="Genomic_DNA"/>
</dbReference>
<reference evidence="2" key="1">
    <citation type="submission" date="2022-01" db="EMBL/GenBank/DDBJ databases">
        <authorList>
            <person name="King R."/>
        </authorList>
    </citation>
    <scope>NUCLEOTIDE SEQUENCE</scope>
</reference>
<protein>
    <recommendedName>
        <fullName evidence="1">MADF domain-containing protein</fullName>
    </recommendedName>
</protein>
<dbReference type="SMART" id="SM00595">
    <property type="entry name" value="MADF"/>
    <property type="match status" value="2"/>
</dbReference>
<evidence type="ECO:0000259" key="1">
    <source>
        <dbReference type="Pfam" id="PF10545"/>
    </source>
</evidence>
<organism evidence="2 3">
    <name type="scientific">Chironomus riparius</name>
    <dbReference type="NCBI Taxonomy" id="315576"/>
    <lineage>
        <taxon>Eukaryota</taxon>
        <taxon>Metazoa</taxon>
        <taxon>Ecdysozoa</taxon>
        <taxon>Arthropoda</taxon>
        <taxon>Hexapoda</taxon>
        <taxon>Insecta</taxon>
        <taxon>Pterygota</taxon>
        <taxon>Neoptera</taxon>
        <taxon>Endopterygota</taxon>
        <taxon>Diptera</taxon>
        <taxon>Nematocera</taxon>
        <taxon>Chironomoidea</taxon>
        <taxon>Chironomidae</taxon>
        <taxon>Chironominae</taxon>
        <taxon>Chironomus</taxon>
    </lineage>
</organism>
<evidence type="ECO:0000313" key="2">
    <source>
        <dbReference type="EMBL" id="CAG9802525.1"/>
    </source>
</evidence>
<dbReference type="InterPro" id="IPR039353">
    <property type="entry name" value="TF_Adf1"/>
</dbReference>
<dbReference type="OrthoDB" id="7789738at2759"/>
<dbReference type="Pfam" id="PF10545">
    <property type="entry name" value="MADF_DNA_bdg"/>
    <property type="match status" value="2"/>
</dbReference>
<dbReference type="Proteomes" id="UP001153620">
    <property type="component" value="Chromosome 2"/>
</dbReference>
<name>A0A9N9WQQ2_9DIPT</name>
<dbReference type="PANTHER" id="PTHR12243">
    <property type="entry name" value="MADF DOMAIN TRANSCRIPTION FACTOR"/>
    <property type="match status" value="1"/>
</dbReference>
<feature type="domain" description="MADF" evidence="1">
    <location>
        <begin position="18"/>
        <end position="97"/>
    </location>
</feature>